<dbReference type="Pfam" id="PF00505">
    <property type="entry name" value="HMG_box"/>
    <property type="match status" value="2"/>
</dbReference>
<feature type="DNA-binding region" description="HMG box" evidence="2">
    <location>
        <begin position="152"/>
        <end position="217"/>
    </location>
</feature>
<dbReference type="AlphaFoldDB" id="A0AAJ7NBN9"/>
<organism evidence="5 7">
    <name type="scientific">Ceratina calcarata</name>
    <dbReference type="NCBI Taxonomy" id="156304"/>
    <lineage>
        <taxon>Eukaryota</taxon>
        <taxon>Metazoa</taxon>
        <taxon>Ecdysozoa</taxon>
        <taxon>Arthropoda</taxon>
        <taxon>Hexapoda</taxon>
        <taxon>Insecta</taxon>
        <taxon>Pterygota</taxon>
        <taxon>Neoptera</taxon>
        <taxon>Endopterygota</taxon>
        <taxon>Hymenoptera</taxon>
        <taxon>Apocrita</taxon>
        <taxon>Aculeata</taxon>
        <taxon>Apoidea</taxon>
        <taxon>Anthophila</taxon>
        <taxon>Apidae</taxon>
        <taxon>Ceratina</taxon>
        <taxon>Zadontomerus</taxon>
    </lineage>
</organism>
<evidence type="ECO:0000256" key="2">
    <source>
        <dbReference type="PROSITE-ProRule" id="PRU00267"/>
    </source>
</evidence>
<evidence type="ECO:0000313" key="6">
    <source>
        <dbReference type="RefSeq" id="XP_017883939.1"/>
    </source>
</evidence>
<dbReference type="PANTHER" id="PTHR48112:SF22">
    <property type="entry name" value="MITOCHONDRIAL TRANSCRIPTION FACTOR A, ISOFORM B"/>
    <property type="match status" value="1"/>
</dbReference>
<dbReference type="Proteomes" id="UP000694925">
    <property type="component" value="Unplaced"/>
</dbReference>
<dbReference type="PROSITE" id="PS50118">
    <property type="entry name" value="HMG_BOX_2"/>
    <property type="match status" value="2"/>
</dbReference>
<dbReference type="GeneID" id="108629240"/>
<accession>A0AAJ7NBN9</accession>
<dbReference type="KEGG" id="ccal:108629240"/>
<feature type="domain" description="HMG box" evidence="4">
    <location>
        <begin position="152"/>
        <end position="217"/>
    </location>
</feature>
<evidence type="ECO:0000313" key="5">
    <source>
        <dbReference type="Proteomes" id="UP000694925"/>
    </source>
</evidence>
<dbReference type="InterPro" id="IPR050342">
    <property type="entry name" value="HMGB"/>
</dbReference>
<dbReference type="GO" id="GO:0003677">
    <property type="term" value="F:DNA binding"/>
    <property type="evidence" value="ECO:0007669"/>
    <property type="project" value="UniProtKB-UniRule"/>
</dbReference>
<gene>
    <name evidence="7" type="primary">LOC108629240</name>
    <name evidence="6" type="synonym">LOC108627273</name>
</gene>
<keyword evidence="2" id="KW-0539">Nucleus</keyword>
<dbReference type="GO" id="GO:0006357">
    <property type="term" value="P:regulation of transcription by RNA polymerase II"/>
    <property type="evidence" value="ECO:0007669"/>
    <property type="project" value="TreeGrafter"/>
</dbReference>
<sequence length="244" mass="29084">MAIYRRFTFCMQSTNLLRIRNCSLNLYQSASKNTLKSIKESIFPLKPKRPLSPFLLFIKEARIKFLKQDPSLKQTEIVKKASKEWAELDPSEKESFQQIYDKNYELYAQQLKQYNNSITDEQKQLWEEKKQQFSKKLKDLNIKQKSDTFGKPKKPPSAFLSYLIEMKTEKDPTVPFTDWLKSVTKNWNQMSEAEKKPYTDKVTELMVQYRKDLNEWEMKMINLGHTDIVRQITLTKQKRVTSEQ</sequence>
<dbReference type="KEGG" id="ccal:108627273"/>
<protein>
    <submittedName>
        <fullName evidence="6 7">Transcription factor A, mitochondrial-like</fullName>
    </submittedName>
</protein>
<dbReference type="SMART" id="SM00398">
    <property type="entry name" value="HMG"/>
    <property type="match status" value="2"/>
</dbReference>
<dbReference type="SUPFAM" id="SSF47095">
    <property type="entry name" value="HMG-box"/>
    <property type="match status" value="2"/>
</dbReference>
<keyword evidence="3" id="KW-0175">Coiled coil</keyword>
<dbReference type="InterPro" id="IPR009071">
    <property type="entry name" value="HMG_box_dom"/>
</dbReference>
<dbReference type="GO" id="GO:0005634">
    <property type="term" value="C:nucleus"/>
    <property type="evidence" value="ECO:0007669"/>
    <property type="project" value="UniProtKB-UniRule"/>
</dbReference>
<feature type="DNA-binding region" description="HMG box" evidence="2">
    <location>
        <begin position="47"/>
        <end position="115"/>
    </location>
</feature>
<proteinExistence type="predicted"/>
<evidence type="ECO:0000256" key="3">
    <source>
        <dbReference type="SAM" id="Coils"/>
    </source>
</evidence>
<dbReference type="RefSeq" id="XP_017887282.1">
    <property type="nucleotide sequence ID" value="XM_018031793.2"/>
</dbReference>
<feature type="domain" description="HMG box" evidence="4">
    <location>
        <begin position="47"/>
        <end position="115"/>
    </location>
</feature>
<dbReference type="InterPro" id="IPR036910">
    <property type="entry name" value="HMG_box_dom_sf"/>
</dbReference>
<dbReference type="CDD" id="cd22012">
    <property type="entry name" value="HMG-box_ABF2_IXR1-like_rpt2"/>
    <property type="match status" value="1"/>
</dbReference>
<evidence type="ECO:0000313" key="7">
    <source>
        <dbReference type="RefSeq" id="XP_017887282.1"/>
    </source>
</evidence>
<dbReference type="RefSeq" id="XP_017883939.1">
    <property type="nucleotide sequence ID" value="XM_018028450.2"/>
</dbReference>
<feature type="coiled-coil region" evidence="3">
    <location>
        <begin position="104"/>
        <end position="143"/>
    </location>
</feature>
<dbReference type="GeneID" id="108627273"/>
<dbReference type="PANTHER" id="PTHR48112">
    <property type="entry name" value="HIGH MOBILITY GROUP PROTEIN DSP1"/>
    <property type="match status" value="1"/>
</dbReference>
<evidence type="ECO:0000256" key="1">
    <source>
        <dbReference type="ARBA" id="ARBA00023125"/>
    </source>
</evidence>
<name>A0AAJ7NBN9_9HYME</name>
<dbReference type="Gene3D" id="1.10.30.10">
    <property type="entry name" value="High mobility group box domain"/>
    <property type="match status" value="2"/>
</dbReference>
<keyword evidence="5" id="KW-1185">Reference proteome</keyword>
<evidence type="ECO:0000259" key="4">
    <source>
        <dbReference type="PROSITE" id="PS50118"/>
    </source>
</evidence>
<reference evidence="6 7" key="1">
    <citation type="submission" date="2025-04" db="UniProtKB">
        <authorList>
            <consortium name="RefSeq"/>
        </authorList>
    </citation>
    <scope>IDENTIFICATION</scope>
    <source>
        <tissue evidence="6 7">Whole body</tissue>
    </source>
</reference>
<keyword evidence="1 2" id="KW-0238">DNA-binding</keyword>